<evidence type="ECO:0000256" key="1">
    <source>
        <dbReference type="ARBA" id="ARBA00007033"/>
    </source>
</evidence>
<dbReference type="PANTHER" id="PTHR47032">
    <property type="entry name" value="UDP-D-XYLOSE:L-FUCOSE ALPHA-1,3-D-XYLOSYLTRANSFERASE-RELATED"/>
    <property type="match status" value="1"/>
</dbReference>
<dbReference type="Pfam" id="PF03407">
    <property type="entry name" value="Nucleotid_trans"/>
    <property type="match status" value="1"/>
</dbReference>
<name>A0A7S0C9L0_9STRA</name>
<sequence length="239" mass="27615">MMYAKVIPVQLINMLGYDVLFQDVDIIWYKDPLLLFHDESSPVAEFDMMFQDDGARSVRYAPYSANSGFYYVRHNAKTRYAFTSLLYSGDVIQATQSHQQALSYILTEHSSLFGLKVKVLNEKEYPGGFHYHGRNWKDFMREIGLGTRIPTLFHMSWTLNKDNKVLFMKQMGMWYLSNKCEAKKAEELFKLDPSDEKDLTAPCCSAKPIISCHYSDKPSAVNCNDSPKIDKKGKPFWPK</sequence>
<evidence type="ECO:0000259" key="2">
    <source>
        <dbReference type="Pfam" id="PF03407"/>
    </source>
</evidence>
<dbReference type="GO" id="GO:0005794">
    <property type="term" value="C:Golgi apparatus"/>
    <property type="evidence" value="ECO:0007669"/>
    <property type="project" value="TreeGrafter"/>
</dbReference>
<protein>
    <recommendedName>
        <fullName evidence="2">Nucleotide-diphospho-sugar transferase domain-containing protein</fullName>
    </recommendedName>
</protein>
<dbReference type="PANTHER" id="PTHR47032:SF1">
    <property type="entry name" value="UDP-D-XYLOSE:L-FUCOSE ALPHA-1,3-D-XYLOSYLTRANSFERASE-RELATED"/>
    <property type="match status" value="1"/>
</dbReference>
<reference evidence="3" key="1">
    <citation type="submission" date="2021-01" db="EMBL/GenBank/DDBJ databases">
        <authorList>
            <person name="Corre E."/>
            <person name="Pelletier E."/>
            <person name="Niang G."/>
            <person name="Scheremetjew M."/>
            <person name="Finn R."/>
            <person name="Kale V."/>
            <person name="Holt S."/>
            <person name="Cochrane G."/>
            <person name="Meng A."/>
            <person name="Brown T."/>
            <person name="Cohen L."/>
        </authorList>
    </citation>
    <scope>NUCLEOTIDE SEQUENCE</scope>
    <source>
        <strain evidence="3">CCAP1064/1</strain>
    </source>
</reference>
<comment type="similarity">
    <text evidence="1">Belongs to the glycosyltransferase 77 family.</text>
</comment>
<dbReference type="InterPro" id="IPR005069">
    <property type="entry name" value="Nucl-diP-sugar_transferase"/>
</dbReference>
<dbReference type="AlphaFoldDB" id="A0A7S0C9L0"/>
<dbReference type="InterPro" id="IPR052636">
    <property type="entry name" value="UDP-D-xylose:L-fucose_XylT"/>
</dbReference>
<dbReference type="SUPFAM" id="SSF53448">
    <property type="entry name" value="Nucleotide-diphospho-sugar transferases"/>
    <property type="match status" value="1"/>
</dbReference>
<evidence type="ECO:0000313" key="3">
    <source>
        <dbReference type="EMBL" id="CAD8416393.1"/>
    </source>
</evidence>
<dbReference type="EMBL" id="HBEL01027176">
    <property type="protein sequence ID" value="CAD8416393.1"/>
    <property type="molecule type" value="Transcribed_RNA"/>
</dbReference>
<organism evidence="3">
    <name type="scientific">Proboscia inermis</name>
    <dbReference type="NCBI Taxonomy" id="420281"/>
    <lineage>
        <taxon>Eukaryota</taxon>
        <taxon>Sar</taxon>
        <taxon>Stramenopiles</taxon>
        <taxon>Ochrophyta</taxon>
        <taxon>Bacillariophyta</taxon>
        <taxon>Coscinodiscophyceae</taxon>
        <taxon>Rhizosoleniophycidae</taxon>
        <taxon>Rhizosoleniales</taxon>
        <taxon>Rhizosoleniaceae</taxon>
        <taxon>Proboscia</taxon>
    </lineage>
</organism>
<accession>A0A7S0C9L0</accession>
<dbReference type="InterPro" id="IPR029044">
    <property type="entry name" value="Nucleotide-diphossugar_trans"/>
</dbReference>
<gene>
    <name evidence="3" type="ORF">PINE0816_LOCUS12528</name>
</gene>
<feature type="domain" description="Nucleotide-diphospho-sugar transferase" evidence="2">
    <location>
        <begin position="1"/>
        <end position="168"/>
    </location>
</feature>
<dbReference type="GO" id="GO:0016757">
    <property type="term" value="F:glycosyltransferase activity"/>
    <property type="evidence" value="ECO:0007669"/>
    <property type="project" value="TreeGrafter"/>
</dbReference>
<proteinExistence type="inferred from homology"/>